<evidence type="ECO:0000313" key="1">
    <source>
        <dbReference type="EMBL" id="OGY12201.1"/>
    </source>
</evidence>
<accession>A0A1G1VAB7</accession>
<dbReference type="Proteomes" id="UP000178319">
    <property type="component" value="Unassembled WGS sequence"/>
</dbReference>
<organism evidence="1 2">
    <name type="scientific">Candidatus Blackburnbacteria bacterium RIFCSPHIGHO2_02_FULL_44_20</name>
    <dbReference type="NCBI Taxonomy" id="1797516"/>
    <lineage>
        <taxon>Bacteria</taxon>
        <taxon>Candidatus Blackburniibacteriota</taxon>
    </lineage>
</organism>
<sequence>MVNEMLEKNKELFDQFRQTHDKYSLKPQENQEEFNQLGFKVRDVIRKYENILCGKSESSGYSQYSSNLAEKFQDEIRHVFPKIDSIGVKISDSFQNKLKKIKL</sequence>
<name>A0A1G1VAB7_9BACT</name>
<dbReference type="EMBL" id="MHBZ01000005">
    <property type="protein sequence ID" value="OGY12201.1"/>
    <property type="molecule type" value="Genomic_DNA"/>
</dbReference>
<proteinExistence type="predicted"/>
<comment type="caution">
    <text evidence="1">The sequence shown here is derived from an EMBL/GenBank/DDBJ whole genome shotgun (WGS) entry which is preliminary data.</text>
</comment>
<reference evidence="1 2" key="1">
    <citation type="journal article" date="2016" name="Nat. Commun.">
        <title>Thousands of microbial genomes shed light on interconnected biogeochemical processes in an aquifer system.</title>
        <authorList>
            <person name="Anantharaman K."/>
            <person name="Brown C.T."/>
            <person name="Hug L.A."/>
            <person name="Sharon I."/>
            <person name="Castelle C.J."/>
            <person name="Probst A.J."/>
            <person name="Thomas B.C."/>
            <person name="Singh A."/>
            <person name="Wilkins M.J."/>
            <person name="Karaoz U."/>
            <person name="Brodie E.L."/>
            <person name="Williams K.H."/>
            <person name="Hubbard S.S."/>
            <person name="Banfield J.F."/>
        </authorList>
    </citation>
    <scope>NUCLEOTIDE SEQUENCE [LARGE SCALE GENOMIC DNA]</scope>
</reference>
<evidence type="ECO:0000313" key="2">
    <source>
        <dbReference type="Proteomes" id="UP000178319"/>
    </source>
</evidence>
<gene>
    <name evidence="1" type="ORF">A3D26_01300</name>
</gene>
<dbReference type="AlphaFoldDB" id="A0A1G1VAB7"/>
<protein>
    <submittedName>
        <fullName evidence="1">Uncharacterized protein</fullName>
    </submittedName>
</protein>